<dbReference type="Pfam" id="PF00004">
    <property type="entry name" value="AAA"/>
    <property type="match status" value="1"/>
</dbReference>
<dbReference type="Gene3D" id="3.40.50.300">
    <property type="entry name" value="P-loop containing nucleotide triphosphate hydrolases"/>
    <property type="match status" value="1"/>
</dbReference>
<dbReference type="SUPFAM" id="SSF52540">
    <property type="entry name" value="P-loop containing nucleoside triphosphate hydrolases"/>
    <property type="match status" value="1"/>
</dbReference>
<dbReference type="GO" id="GO:0005524">
    <property type="term" value="F:ATP binding"/>
    <property type="evidence" value="ECO:0007669"/>
    <property type="project" value="InterPro"/>
</dbReference>
<gene>
    <name evidence="2" type="ORF">B4963_0045</name>
</gene>
<proteinExistence type="predicted"/>
<dbReference type="Proteomes" id="UP000430332">
    <property type="component" value="Segment"/>
</dbReference>
<dbReference type="PANTHER" id="PTHR48102">
    <property type="entry name" value="ATP-DEPENDENT CLP PROTEASE ATP-BINDING SUBUNIT CLPX-LIKE, MITOCHONDRIAL-RELATED"/>
    <property type="match status" value="1"/>
</dbReference>
<dbReference type="PROSITE" id="PS00675">
    <property type="entry name" value="SIGMA54_INTERACT_1"/>
    <property type="match status" value="1"/>
</dbReference>
<accession>A0A678P171</accession>
<evidence type="ECO:0000259" key="1">
    <source>
        <dbReference type="Pfam" id="PF00004"/>
    </source>
</evidence>
<dbReference type="GO" id="GO:0016887">
    <property type="term" value="F:ATP hydrolysis activity"/>
    <property type="evidence" value="ECO:0007669"/>
    <property type="project" value="InterPro"/>
</dbReference>
<reference evidence="2 3" key="1">
    <citation type="submission" date="2017-03" db="EMBL/GenBank/DDBJ databases">
        <title>Isolation and genomic, phenotypic and morphological characterization of the first Podoviridae lytic bacteriophages (phi)A38 and (phi)A41 infecting Pectobacterium wasabiae.</title>
        <authorList>
            <person name="Czajkowski R."/>
            <person name="Smolarska A."/>
            <person name="Rabalski L."/>
            <person name="Narajczyk M."/>
        </authorList>
    </citation>
    <scope>NUCLEOTIDE SEQUENCE [LARGE SCALE GENOMIC DNA]</scope>
</reference>
<feature type="domain" description="ATPase AAA-type core" evidence="1">
    <location>
        <begin position="32"/>
        <end position="145"/>
    </location>
</feature>
<dbReference type="EMBL" id="KY769270">
    <property type="protein sequence ID" value="ARB11067.1"/>
    <property type="molecule type" value="Genomic_DNA"/>
</dbReference>
<keyword evidence="3" id="KW-1185">Reference proteome</keyword>
<name>A0A678P171_9CAUD</name>
<sequence length="249" mass="27379">MILPEQEQVAGILNRVLNAYVKSEGVIRPHFILAGESGTGKSHLIKTLTKEHKIPYLEINAAGLTKEGVSGNSLSKALTPLGNMDPSKALVIFVDEFDKLFTNGASDNTHEALAGVQNEFLTMLESETASVFGDYGHYKKVNVGKTLFVFAGAFNGQTDLSEDKLREMGVRTEFLGRVSLLFQTSRISLESMESAVDANKLIPAYCDVFNKNPKTVCKHIKAQVRIAHEHSSIGVRLINQLVHQYFLQG</sequence>
<evidence type="ECO:0000313" key="3">
    <source>
        <dbReference type="Proteomes" id="UP000430332"/>
    </source>
</evidence>
<dbReference type="InterPro" id="IPR050052">
    <property type="entry name" value="ATP-dep_Clp_protease_ClpX"/>
</dbReference>
<dbReference type="InterPro" id="IPR027417">
    <property type="entry name" value="P-loop_NTPase"/>
</dbReference>
<protein>
    <submittedName>
        <fullName evidence="2">AAA domain family protein</fullName>
    </submittedName>
</protein>
<dbReference type="InterPro" id="IPR025662">
    <property type="entry name" value="Sigma_54_int_dom_ATP-bd_1"/>
</dbReference>
<dbReference type="GO" id="GO:0051603">
    <property type="term" value="P:proteolysis involved in protein catabolic process"/>
    <property type="evidence" value="ECO:0007669"/>
    <property type="project" value="TreeGrafter"/>
</dbReference>
<organism evidence="2 3">
    <name type="scientific">Pectobacterium phage phiA41</name>
    <dbReference type="NCBI Taxonomy" id="1965354"/>
    <lineage>
        <taxon>Viruses</taxon>
        <taxon>Duplodnaviria</taxon>
        <taxon>Heunggongvirae</taxon>
        <taxon>Uroviricota</taxon>
        <taxon>Caudoviricetes</taxon>
        <taxon>Schitoviridae</taxon>
        <taxon>Cbunavirus</taxon>
        <taxon>Cbunavirus A41</taxon>
    </lineage>
</organism>
<evidence type="ECO:0000313" key="2">
    <source>
        <dbReference type="EMBL" id="ARB11067.1"/>
    </source>
</evidence>
<dbReference type="InterPro" id="IPR003959">
    <property type="entry name" value="ATPase_AAA_core"/>
</dbReference>